<evidence type="ECO:0008006" key="4">
    <source>
        <dbReference type="Google" id="ProtNLM"/>
    </source>
</evidence>
<keyword evidence="1" id="KW-0812">Transmembrane</keyword>
<accession>A0A556QRI9</accession>
<dbReference type="Proteomes" id="UP000315648">
    <property type="component" value="Unassembled WGS sequence"/>
</dbReference>
<reference evidence="2 3" key="1">
    <citation type="submission" date="2019-07" db="EMBL/GenBank/DDBJ databases">
        <title>Description of 53C-WASEF.</title>
        <authorList>
            <person name="Pitt A."/>
            <person name="Hahn M.W."/>
        </authorList>
    </citation>
    <scope>NUCLEOTIDE SEQUENCE [LARGE SCALE GENOMIC DNA]</scope>
    <source>
        <strain evidence="2 3">53C-WASEF</strain>
    </source>
</reference>
<comment type="caution">
    <text evidence="2">The sequence shown here is derived from an EMBL/GenBank/DDBJ whole genome shotgun (WGS) entry which is preliminary data.</text>
</comment>
<dbReference type="AlphaFoldDB" id="A0A556QRI9"/>
<protein>
    <recommendedName>
        <fullName evidence="4">DUF3566 domain-containing protein</fullName>
    </recommendedName>
</protein>
<evidence type="ECO:0000313" key="3">
    <source>
        <dbReference type="Proteomes" id="UP000315648"/>
    </source>
</evidence>
<keyword evidence="1" id="KW-0472">Membrane</keyword>
<dbReference type="EMBL" id="VMBG01000001">
    <property type="protein sequence ID" value="TSJ79256.1"/>
    <property type="molecule type" value="Genomic_DNA"/>
</dbReference>
<dbReference type="OrthoDB" id="7041796at2"/>
<organism evidence="2 3">
    <name type="scientific">Rariglobus hedericola</name>
    <dbReference type="NCBI Taxonomy" id="2597822"/>
    <lineage>
        <taxon>Bacteria</taxon>
        <taxon>Pseudomonadati</taxon>
        <taxon>Verrucomicrobiota</taxon>
        <taxon>Opitutia</taxon>
        <taxon>Opitutales</taxon>
        <taxon>Opitutaceae</taxon>
        <taxon>Rariglobus</taxon>
    </lineage>
</organism>
<dbReference type="RefSeq" id="WP_144229615.1">
    <property type="nucleotide sequence ID" value="NZ_CBCRVV010000020.1"/>
</dbReference>
<keyword evidence="3" id="KW-1185">Reference proteome</keyword>
<keyword evidence="1" id="KW-1133">Transmembrane helix</keyword>
<name>A0A556QRI9_9BACT</name>
<feature type="transmembrane region" description="Helical" evidence="1">
    <location>
        <begin position="48"/>
        <end position="66"/>
    </location>
</feature>
<evidence type="ECO:0000313" key="2">
    <source>
        <dbReference type="EMBL" id="TSJ79256.1"/>
    </source>
</evidence>
<feature type="transmembrane region" description="Helical" evidence="1">
    <location>
        <begin position="73"/>
        <end position="93"/>
    </location>
</feature>
<evidence type="ECO:0000256" key="1">
    <source>
        <dbReference type="SAM" id="Phobius"/>
    </source>
</evidence>
<proteinExistence type="predicted"/>
<feature type="transmembrane region" description="Helical" evidence="1">
    <location>
        <begin position="20"/>
        <end position="42"/>
    </location>
</feature>
<sequence length="101" mass="10603">MTIRIKKISPVQLGKMLAVIYGLASLIFVPFFLIMGLLASFAPGPVEGSALPAAIGLGLGIAFTLLFPVMYAFMGFITGLIGALIYNLVAGWIGGIEVEVE</sequence>
<gene>
    <name evidence="2" type="ORF">FPL22_08175</name>
</gene>